<dbReference type="EMBL" id="CP003261">
    <property type="protein sequence ID" value="AGK97770.1"/>
    <property type="molecule type" value="Genomic_DNA"/>
</dbReference>
<dbReference type="InterPro" id="IPR021136">
    <property type="entry name" value="Flagellar_hook_control-like_C"/>
</dbReference>
<protein>
    <submittedName>
        <fullName evidence="4">Flagellar hook-length control protein</fullName>
    </submittedName>
</protein>
<dbReference type="KEGG" id="cpas:Clopa_2932"/>
<keyword evidence="4" id="KW-0969">Cilium</keyword>
<dbReference type="PATRIC" id="fig|86416.3.peg.2918"/>
<evidence type="ECO:0000259" key="3">
    <source>
        <dbReference type="Pfam" id="PF02120"/>
    </source>
</evidence>
<dbReference type="Proteomes" id="UP000013523">
    <property type="component" value="Chromosome"/>
</dbReference>
<feature type="compositionally biased region" description="Polar residues" evidence="2">
    <location>
        <begin position="254"/>
        <end position="265"/>
    </location>
</feature>
<accession>R4KDS5</accession>
<dbReference type="OrthoDB" id="1934566at2"/>
<sequence>MSEIKLDTNSLLNSSFSDKGEKNISSEAVPKISFKDLLVNNIKPVKSQTEMAQKDILVSNFQQETEPISKLQEKNASISGSAEENVSQENNTILSKLSQKIDVLSKLLEKIILASGLVDGNASSVKNVQLNGDNNSIIANMDNITDEANVINTANTDIYSNIAGSANVNNGKANDNELNADNILQINSEAKEKTSSELNSNSILQINDETKEKAVPDKPISLENIYKNLPDTITNKGNSNGQVISKDSKDVDNGDSTGKLSNGNSSKEKSVESLADLESQIDNLIKNISDKSGLISKQDIEEISQLTAKLETASTNRLQLNNNLDMPLVQKTQLINKEIASYKNVNSNDDNTIAQIIAKLRQVTDLLSKLLEKTTSEAGSTNGNASSESNVQLNKDNKDVDDDKTNSEINGNTVSITNLLINFFSLDIKSKDVVEKFTDNKILPVSQIDNKINNIVNVLNNEKQNLNKNNFADKKSNLLNELNALTNDNTANNENLVISQDDFKNTSYEKLDKNEVKNSEAAIANLLDTNRQNISNETDPQENLINKIKHEIKEIIESSIKDSNNKETSNIKNYNSNTNLNKDFTNEILTNNTSLLENILTENKNLPKDKNAEILDKNSEVKIFNKPESNQVKEKIVNDKVNVLTSGNKDNSQFKNSGGFNTDNDFLKRLLEDNKDTKLDKVNTLMNQFIVQNQNNSQEIANEPKVINKSNFTADIIKSIRYMENKNIKDMTVKINPKDLGEVYIKITSSADGILKASISTNNRETFNLLNANIQDLNNNFNNSQIKIQHIDINIYNGDTTFFSNSFNQNQSNENNSHHKTYSVSNINNEEGDTLPGHIIYEDNKLNILV</sequence>
<keyword evidence="1" id="KW-0175">Coiled coil</keyword>
<evidence type="ECO:0000313" key="5">
    <source>
        <dbReference type="Proteomes" id="UP000013523"/>
    </source>
</evidence>
<name>R4KDS5_CLOPA</name>
<dbReference type="eggNOG" id="COG3144">
    <property type="taxonomic scope" value="Bacteria"/>
</dbReference>
<evidence type="ECO:0000256" key="1">
    <source>
        <dbReference type="SAM" id="Coils"/>
    </source>
</evidence>
<feature type="domain" description="Flagellar hook-length control protein-like C-terminal" evidence="3">
    <location>
        <begin position="719"/>
        <end position="800"/>
    </location>
</feature>
<feature type="compositionally biased region" description="Polar residues" evidence="2">
    <location>
        <begin position="376"/>
        <end position="393"/>
    </location>
</feature>
<dbReference type="CDD" id="cd17470">
    <property type="entry name" value="T3SS_Flik_C"/>
    <property type="match status" value="1"/>
</dbReference>
<feature type="region of interest" description="Disordered" evidence="2">
    <location>
        <begin position="230"/>
        <end position="273"/>
    </location>
</feature>
<feature type="coiled-coil region" evidence="1">
    <location>
        <begin position="468"/>
        <end position="495"/>
    </location>
</feature>
<evidence type="ECO:0000313" key="4">
    <source>
        <dbReference type="EMBL" id="AGK97770.1"/>
    </source>
</evidence>
<reference evidence="4 5" key="1">
    <citation type="submission" date="2012-01" db="EMBL/GenBank/DDBJ databases">
        <title>Complete sequence of chromosome of Clostridium pasteurianum BC1.</title>
        <authorList>
            <consortium name="US DOE Joint Genome Institute"/>
            <person name="Lucas S."/>
            <person name="Han J."/>
            <person name="Lapidus A."/>
            <person name="Cheng J.-F."/>
            <person name="Goodwin L."/>
            <person name="Pitluck S."/>
            <person name="Peters L."/>
            <person name="Mikhailova N."/>
            <person name="Teshima H."/>
            <person name="Detter J.C."/>
            <person name="Han C."/>
            <person name="Tapia R."/>
            <person name="Land M."/>
            <person name="Hauser L."/>
            <person name="Kyrpides N."/>
            <person name="Ivanova N."/>
            <person name="Pagani I."/>
            <person name="Dunn J."/>
            <person name="Taghavi S."/>
            <person name="Francis A."/>
            <person name="van der Lelie D."/>
            <person name="Woyke T."/>
        </authorList>
    </citation>
    <scope>NUCLEOTIDE SEQUENCE [LARGE SCALE GENOMIC DNA]</scope>
    <source>
        <strain evidence="4 5">BC1</strain>
    </source>
</reference>
<keyword evidence="5" id="KW-1185">Reference proteome</keyword>
<feature type="region of interest" description="Disordered" evidence="2">
    <location>
        <begin position="375"/>
        <end position="406"/>
    </location>
</feature>
<dbReference type="AlphaFoldDB" id="R4KDS5"/>
<dbReference type="Pfam" id="PF02120">
    <property type="entry name" value="Flg_hook"/>
    <property type="match status" value="1"/>
</dbReference>
<dbReference type="Gene3D" id="3.30.750.140">
    <property type="match status" value="1"/>
</dbReference>
<dbReference type="RefSeq" id="WP_015616064.1">
    <property type="nucleotide sequence ID" value="NC_021182.1"/>
</dbReference>
<gene>
    <name evidence="4" type="ORF">Clopa_2932</name>
</gene>
<feature type="compositionally biased region" description="Polar residues" evidence="2">
    <location>
        <begin position="231"/>
        <end position="245"/>
    </location>
</feature>
<proteinExistence type="predicted"/>
<feature type="compositionally biased region" description="Basic and acidic residues" evidence="2">
    <location>
        <begin position="395"/>
        <end position="406"/>
    </location>
</feature>
<organism evidence="4 5">
    <name type="scientific">Clostridium pasteurianum BC1</name>
    <dbReference type="NCBI Taxonomy" id="86416"/>
    <lineage>
        <taxon>Bacteria</taxon>
        <taxon>Bacillati</taxon>
        <taxon>Bacillota</taxon>
        <taxon>Clostridia</taxon>
        <taxon>Eubacteriales</taxon>
        <taxon>Clostridiaceae</taxon>
        <taxon>Clostridium</taxon>
    </lineage>
</organism>
<dbReference type="STRING" id="86416.Clopa_2932"/>
<keyword evidence="4" id="KW-0966">Cell projection</keyword>
<evidence type="ECO:0000256" key="2">
    <source>
        <dbReference type="SAM" id="MobiDB-lite"/>
    </source>
</evidence>
<keyword evidence="4" id="KW-0282">Flagellum</keyword>
<dbReference type="InterPro" id="IPR038610">
    <property type="entry name" value="FliK-like_C_sf"/>
</dbReference>
<dbReference type="HOGENOM" id="CLU_335471_0_0_9"/>